<comment type="similarity">
    <text evidence="1">Belongs to the GFP family.</text>
</comment>
<evidence type="ECO:0000256" key="3">
    <source>
        <dbReference type="ARBA" id="ARBA00023262"/>
    </source>
</evidence>
<gene>
    <name evidence="4" type="primary">Hypp7958</name>
    <name evidence="4" type="ORF">BLAG_LOCUS9219</name>
</gene>
<reference evidence="4" key="1">
    <citation type="submission" date="2022-01" db="EMBL/GenBank/DDBJ databases">
        <authorList>
            <person name="Braso-Vives M."/>
        </authorList>
    </citation>
    <scope>NUCLEOTIDE SEQUENCE</scope>
</reference>
<dbReference type="Gene3D" id="3.30.1300.40">
    <property type="match status" value="1"/>
</dbReference>
<dbReference type="Proteomes" id="UP000838412">
    <property type="component" value="Chromosome 16"/>
</dbReference>
<dbReference type="InterPro" id="IPR009017">
    <property type="entry name" value="GFP"/>
</dbReference>
<sequence length="238" mass="26071">MFMLTIFQALPTSHDCHIYGTINGHEFDLKGGGSGNPNDGTLETKVRSTKGPMPFSPVILAPNLGYGYHQYLPFQAGTSPYQNSINNGGYEKHRTLQFEDGGVMSITFRYTYEGNKIKGEFHVVGSGFPDDGPVVGSGFPDDGPVMTNQLVGSDNNVEHLMVLGDRAIGSNNTWTYTIKGSNKVYKANVMTNATFAQNLQPGLEKIMPLFVFRKVDIGCSKTEVSLVEKEKVFSDLLQ</sequence>
<dbReference type="EMBL" id="OV696701">
    <property type="protein sequence ID" value="CAH1247598.1"/>
    <property type="molecule type" value="Genomic_DNA"/>
</dbReference>
<protein>
    <submittedName>
        <fullName evidence="4">Hypp7958 protein</fullName>
    </submittedName>
</protein>
<evidence type="ECO:0000256" key="1">
    <source>
        <dbReference type="ARBA" id="ARBA00008949"/>
    </source>
</evidence>
<dbReference type="AlphaFoldDB" id="A0A8K0EE71"/>
<dbReference type="Gene3D" id="2.40.155.10">
    <property type="entry name" value="Green fluorescent protein"/>
    <property type="match status" value="2"/>
</dbReference>
<evidence type="ECO:0000313" key="4">
    <source>
        <dbReference type="EMBL" id="CAH1247598.1"/>
    </source>
</evidence>
<evidence type="ECO:0000256" key="2">
    <source>
        <dbReference type="ARBA" id="ARBA00023223"/>
    </source>
</evidence>
<dbReference type="InterPro" id="IPR011584">
    <property type="entry name" value="GFP-related"/>
</dbReference>
<dbReference type="Pfam" id="PF01353">
    <property type="entry name" value="GFP"/>
    <property type="match status" value="1"/>
</dbReference>
<dbReference type="OrthoDB" id="10011247at2759"/>
<dbReference type="GO" id="GO:0008218">
    <property type="term" value="P:bioluminescence"/>
    <property type="evidence" value="ECO:0007669"/>
    <property type="project" value="UniProtKB-KW"/>
</dbReference>
<keyword evidence="2" id="KW-0455">Luminescence</keyword>
<organism evidence="4 5">
    <name type="scientific">Branchiostoma lanceolatum</name>
    <name type="common">Common lancelet</name>
    <name type="synonym">Amphioxus lanceolatum</name>
    <dbReference type="NCBI Taxonomy" id="7740"/>
    <lineage>
        <taxon>Eukaryota</taxon>
        <taxon>Metazoa</taxon>
        <taxon>Chordata</taxon>
        <taxon>Cephalochordata</taxon>
        <taxon>Leptocardii</taxon>
        <taxon>Amphioxiformes</taxon>
        <taxon>Branchiostomatidae</taxon>
        <taxon>Branchiostoma</taxon>
    </lineage>
</organism>
<accession>A0A8K0EE71</accession>
<keyword evidence="3" id="KW-0599">Photoprotein</keyword>
<dbReference type="SUPFAM" id="SSF54511">
    <property type="entry name" value="GFP-like"/>
    <property type="match status" value="2"/>
</dbReference>
<proteinExistence type="inferred from homology"/>
<evidence type="ECO:0000313" key="5">
    <source>
        <dbReference type="Proteomes" id="UP000838412"/>
    </source>
</evidence>
<name>A0A8K0EE71_BRALA</name>
<keyword evidence="5" id="KW-1185">Reference proteome</keyword>